<feature type="transmembrane region" description="Helical" evidence="1">
    <location>
        <begin position="78"/>
        <end position="98"/>
    </location>
</feature>
<dbReference type="PANTHER" id="PTHR30188:SF4">
    <property type="entry name" value="PROTEIN TRIGALACTOSYLDIACYLGLYCEROL 1, CHLOROPLASTIC"/>
    <property type="match status" value="1"/>
</dbReference>
<dbReference type="GO" id="GO:0043190">
    <property type="term" value="C:ATP-binding cassette (ABC) transporter complex"/>
    <property type="evidence" value="ECO:0007669"/>
    <property type="project" value="InterPro"/>
</dbReference>
<keyword evidence="1" id="KW-0472">Membrane</keyword>
<dbReference type="PANTHER" id="PTHR30188">
    <property type="entry name" value="ABC TRANSPORTER PERMEASE PROTEIN-RELATED"/>
    <property type="match status" value="1"/>
</dbReference>
<dbReference type="OrthoDB" id="9810518at2"/>
<comment type="caution">
    <text evidence="2">The sequence shown here is derived from an EMBL/GenBank/DDBJ whole genome shotgun (WGS) entry which is preliminary data.</text>
</comment>
<dbReference type="AlphaFoldDB" id="A0A401U909"/>
<sequence>MKFFYEVGRYFIFLRSLFINRESFKTYYHLVLEECLSIGVGSLFLVVLVSTFIGAVSTVQTAYNLVSPLIPRYVIAQVVREMTVLELAPTIMAIIYAGKVGSSMAGGLGTMRITEQIDAVEVMGINSISYLVLPKIIASVLMYPLLVVIAGFCSLFGGYLIGAATGIITPPEYIFGIRFVFNEFTITFALIKSVAFAFLISSISSFKGFYTQGGALEVGIATTGAVTNSVIAVLIADYLLAQLLLA</sequence>
<keyword evidence="1" id="KW-1133">Transmembrane helix</keyword>
<evidence type="ECO:0000256" key="1">
    <source>
        <dbReference type="SAM" id="Phobius"/>
    </source>
</evidence>
<name>A0A401U909_9BACT</name>
<keyword evidence="1" id="KW-0812">Transmembrane</keyword>
<proteinExistence type="predicted"/>
<dbReference type="EMBL" id="BHXQ01000003">
    <property type="protein sequence ID" value="GCC51370.1"/>
    <property type="molecule type" value="Genomic_DNA"/>
</dbReference>
<dbReference type="Pfam" id="PF02405">
    <property type="entry name" value="MlaE"/>
    <property type="match status" value="1"/>
</dbReference>
<organism evidence="2 3">
    <name type="scientific">Chryseotalea sanaruensis</name>
    <dbReference type="NCBI Taxonomy" id="2482724"/>
    <lineage>
        <taxon>Bacteria</taxon>
        <taxon>Pseudomonadati</taxon>
        <taxon>Bacteroidota</taxon>
        <taxon>Cytophagia</taxon>
        <taxon>Cytophagales</taxon>
        <taxon>Chryseotaleaceae</taxon>
        <taxon>Chryseotalea</taxon>
    </lineage>
</organism>
<dbReference type="GO" id="GO:0005548">
    <property type="term" value="F:phospholipid transporter activity"/>
    <property type="evidence" value="ECO:0007669"/>
    <property type="project" value="TreeGrafter"/>
</dbReference>
<feature type="transmembrane region" description="Helical" evidence="1">
    <location>
        <begin position="180"/>
        <end position="200"/>
    </location>
</feature>
<dbReference type="Proteomes" id="UP000288227">
    <property type="component" value="Unassembled WGS sequence"/>
</dbReference>
<feature type="transmembrane region" description="Helical" evidence="1">
    <location>
        <begin position="43"/>
        <end position="66"/>
    </location>
</feature>
<keyword evidence="3" id="KW-1185">Reference proteome</keyword>
<feature type="transmembrane region" description="Helical" evidence="1">
    <location>
        <begin position="220"/>
        <end position="240"/>
    </location>
</feature>
<protein>
    <submittedName>
        <fullName evidence="2">ABC transporter permease</fullName>
    </submittedName>
</protein>
<evidence type="ECO:0000313" key="2">
    <source>
        <dbReference type="EMBL" id="GCC51370.1"/>
    </source>
</evidence>
<dbReference type="InterPro" id="IPR030802">
    <property type="entry name" value="Permease_MalE"/>
</dbReference>
<gene>
    <name evidence="2" type="ORF">SanaruYs_15950</name>
</gene>
<evidence type="ECO:0000313" key="3">
    <source>
        <dbReference type="Proteomes" id="UP000288227"/>
    </source>
</evidence>
<accession>A0A401U909</accession>
<dbReference type="RefSeq" id="WP_127122037.1">
    <property type="nucleotide sequence ID" value="NZ_BHXQ01000003.1"/>
</dbReference>
<reference evidence="2 3" key="1">
    <citation type="submission" date="2018-11" db="EMBL/GenBank/DDBJ databases">
        <title>Chryseotalea sanarue gen. nov., sp., nov., a member of the family Cytophagaceae, isolated from a brackish lake in Hamamatsu Japan.</title>
        <authorList>
            <person name="Maejima Y."/>
            <person name="Iino T."/>
            <person name="Muraguchi Y."/>
            <person name="Fukuda K."/>
            <person name="Ohkuma M."/>
            <person name="Moriuchi R."/>
            <person name="Dohra H."/>
            <person name="Kimbara K."/>
            <person name="Shintani M."/>
        </authorList>
    </citation>
    <scope>NUCLEOTIDE SEQUENCE [LARGE SCALE GENOMIC DNA]</scope>
    <source>
        <strain evidence="2 3">Ys</strain>
    </source>
</reference>
<feature type="transmembrane region" description="Helical" evidence="1">
    <location>
        <begin position="141"/>
        <end position="168"/>
    </location>
</feature>